<dbReference type="SUPFAM" id="SSF47576">
    <property type="entry name" value="Calponin-homology domain, CH-domain"/>
    <property type="match status" value="1"/>
</dbReference>
<dbReference type="EMBL" id="JXTI01000018">
    <property type="protein sequence ID" value="KWX14954.1"/>
    <property type="molecule type" value="Genomic_DNA"/>
</dbReference>
<protein>
    <submittedName>
        <fullName evidence="2">Uncharacterized protein</fullName>
    </submittedName>
</protein>
<dbReference type="AlphaFoldDB" id="A0A132NY13"/>
<name>A0A132NY13_GIAIN</name>
<comment type="caution">
    <text evidence="2">The sequence shown here is derived from an EMBL/GenBank/DDBJ whole genome shotgun (WGS) entry which is preliminary data.</text>
</comment>
<organism evidence="2 3">
    <name type="scientific">Giardia duodenalis assemblage B</name>
    <dbReference type="NCBI Taxonomy" id="1394984"/>
    <lineage>
        <taxon>Eukaryota</taxon>
        <taxon>Metamonada</taxon>
        <taxon>Diplomonadida</taxon>
        <taxon>Hexamitidae</taxon>
        <taxon>Giardiinae</taxon>
        <taxon>Giardia</taxon>
    </lineage>
</organism>
<gene>
    <name evidence="2" type="ORF">QR46_1011</name>
</gene>
<feature type="compositionally biased region" description="Basic and acidic residues" evidence="1">
    <location>
        <begin position="48"/>
        <end position="58"/>
    </location>
</feature>
<feature type="region of interest" description="Disordered" evidence="1">
    <location>
        <begin position="39"/>
        <end position="78"/>
    </location>
</feature>
<dbReference type="InterPro" id="IPR036872">
    <property type="entry name" value="CH_dom_sf"/>
</dbReference>
<dbReference type="OrthoDB" id="10253365at2759"/>
<sequence>MHSLFKSQDYASIPALALPNIGLSILEAEERGIQRRQLALPLRPSVTHQREGTPTRKDSRAKRRSTSTTVSSRERKGSRTLRNAILARSSNDELFSDTFDVALTYEDADALTWMLSVLEKSTDPWACTLNVQIPELLNSITLSPTPSPGAPAKIRSALQNGFLFGKLVELLDCITLPGLSDQHNPAVAYNNWAKALSALRTNIQISPAHLFVERDLARAGLNFLHIFLPLLKDLKQAYSKHPGPSLPKQTKNTLLIAHDSEVLPPDNMNVVLQDEDRQYTHSEWKLDAPLSTVLQQLRSDLFISYPIERANCQKEVSQWLEWLSLEPPVFTPDQLVGSSVSSELITNPWCNGFNFHRILNKIYSVLVADNRTLVLPISNPSTCVHCVQNNTFLLQLAEHCGISCAYRILADDFIKPAQCEDTIWSLLSSIVQRFPLPDTLANKGSGNSVSAALLPYDPLQFSMLEKSLCHWIFTLGFLTDTPYNCGNVPAFPVLIPHMKTGQLFRDLSLTALHLGIFTHIPSKVSYNSLQHRGRHDQCSASESPHTRRYSVEQDLVTGLHLFVAQKDMGKTLLEEVCRAQSAAKFVSELTRFQFTLLLEDIHRCWDKVPPRHLNPEPYTPYAPLSSHMERLDNLLSSISEGSRWEMEASFVRPPDEVLIDTQQLIPNLWFLPEIRGYPMNYSPENEIAPLFTPLLEAVRPQ</sequence>
<dbReference type="Proteomes" id="UP000070089">
    <property type="component" value="Unassembled WGS sequence"/>
</dbReference>
<dbReference type="VEuPathDB" id="GiardiaDB:QR46_1011"/>
<evidence type="ECO:0000313" key="3">
    <source>
        <dbReference type="Proteomes" id="UP000070089"/>
    </source>
</evidence>
<accession>A0A132NY13</accession>
<proteinExistence type="predicted"/>
<evidence type="ECO:0000256" key="1">
    <source>
        <dbReference type="SAM" id="MobiDB-lite"/>
    </source>
</evidence>
<reference evidence="2 3" key="1">
    <citation type="journal article" date="2015" name="Mol. Biochem. Parasitol.">
        <title>Identification of polymorphic genes for use in assemblage B genotyping assays through comparative genomics of multiple assemblage B Giardia duodenalis isolates.</title>
        <authorList>
            <person name="Wielinga C."/>
            <person name="Thompson R.C."/>
            <person name="Monis P."/>
            <person name="Ryan U."/>
        </authorList>
    </citation>
    <scope>NUCLEOTIDE SEQUENCE [LARGE SCALE GENOMIC DNA]</scope>
    <source>
        <strain evidence="2 3">BAH15c1</strain>
    </source>
</reference>
<evidence type="ECO:0000313" key="2">
    <source>
        <dbReference type="EMBL" id="KWX14954.1"/>
    </source>
</evidence>